<gene>
    <name evidence="2" type="ORF">K05K4_39870</name>
</gene>
<dbReference type="RefSeq" id="WP_086047368.1">
    <property type="nucleotide sequence ID" value="NZ_CP017890.1"/>
</dbReference>
<name>A0A1W6TIP8_VIBAL</name>
<feature type="coiled-coil region" evidence="1">
    <location>
        <begin position="284"/>
        <end position="343"/>
    </location>
</feature>
<keyword evidence="1" id="KW-0175">Coiled coil</keyword>
<sequence>MARYTGNTAAPIVEPKEAVEDRSFLAQLKDGMQAESWVKPFDIQNAQPRATIYDPNYDVTKNPRYNELRDIDKDAIVKVATAYSDEDFEYKLDRQKATQEARERLSREGLSGGAASVLGAILSPETFVPVAGTVGKMRSAAEMVKFAKQANRMKVAMVAKGVAANTALAGSIAAMRESVDSSYSVSDAAFDTLAAGAFATLGEGFTAYKASKRGKALDAQHKRVAGIEAKLAINAKASEAAKVAQDVAGMDIVQRSLDVDAAPKYVPVPERNLSMKELRQLRDNRLSRSELRQLERDVARMSRQGDEAGMDVLIEGKRQPIALDVLKEKLTKHKEALEAEQVMEMRSMGMPDNTSFKALDAERRNLISKSMDETFELLSKRSALERLEGEEARKALYDDYQTKLQAKVSQAQAMWQRAERSRSSLAKERSAILKQVNEGVADARKRRFRKPSKMASSTLNLASDYGRAMRSDNEAYRSLMSRLLQDSSNGGRSAASVAEFNAEDMVKLLDRSISPKDLSELKMDLRKKDPSVKEADVLKHISDLVEGYEMPSSEAATRVRDAFRKFYADAAERLRAYNPNIELASNDGYMRRMVDFDAVHKAAHEGQDEVIMKALYKGMKKAQWNDLVKAHGEEGAETLLNAAARGYWKKLKRVAGFDADEDAALDALAKDGHFLNDLSPEELSAELDQDAIGRLAGDKAAKNNKPDFLKTRMKLRLDVQEGDFDLRSLFERDAARVATKYARDTSSWMGLASQGIYTPKDLAEMLQSIRRGSGSRSGATDDYERAMKYVALLKGVPIHKDTVWTNTLRGLMSYQFITKMGAAPIMALFEQGRVASMMGVDTVRNLPFVRNAISGLHKLTKSELVQMGDDLQAIMPHHYQPSRYFSRHMDMAEEQWAGAFSAKMRDYADLWGRLNGMEQIDRNLRASAIDVFHNRLVGHVLEGKKLGNLIDLEYLGIDDKTLLELKKAMRSSTEVKHDLFGEVYSVNFDKWPSALRLRYKEALQTAGNRMIQKAYLGEDFFATGHPLAQVFMQFRNFGLTSIGKQFGADLMQAQKQGLGGYATMGGAWLTMGVFTVLGIEARKELLSVGTDEDPEFNPEEDWATWWRYHPALGWTRDVVDVVGGTADYFGLIEKSEMDEALGVVQRSSGLTNRGLFESTPVGSMLTKDIPAAFDEPSVETISKFAPDAVYTRWVKNLIQD</sequence>
<protein>
    <recommendedName>
        <fullName evidence="3">Internal virion protein</fullName>
    </recommendedName>
</protein>
<accession>A0A1W6TIP8</accession>
<dbReference type="EMBL" id="CP017903">
    <property type="protein sequence ID" value="ARP20711.1"/>
    <property type="molecule type" value="Genomic_DNA"/>
</dbReference>
<reference evidence="2" key="1">
    <citation type="submission" date="2016-10" db="EMBL/GenBank/DDBJ databases">
        <title>The High Quality Genome of Vibrio alginolyticus K01M1.</title>
        <authorList>
            <person name="Wendling C."/>
            <person name="Chibani C.M."/>
            <person name="Hertel R."/>
            <person name="Sproer C."/>
            <person name="Bunk B."/>
            <person name="Overmann J."/>
            <person name="Roth O."/>
            <person name="Liesegang H."/>
        </authorList>
    </citation>
    <scope>NUCLEOTIDE SEQUENCE</scope>
    <source>
        <strain evidence="2">K05K4</strain>
    </source>
</reference>
<organism evidence="2">
    <name type="scientific">Vibrio alginolyticus</name>
    <dbReference type="NCBI Taxonomy" id="663"/>
    <lineage>
        <taxon>Bacteria</taxon>
        <taxon>Pseudomonadati</taxon>
        <taxon>Pseudomonadota</taxon>
        <taxon>Gammaproteobacteria</taxon>
        <taxon>Vibrionales</taxon>
        <taxon>Vibrionaceae</taxon>
        <taxon>Vibrio</taxon>
    </lineage>
</organism>
<dbReference type="AlphaFoldDB" id="A0A1W6TIP8"/>
<evidence type="ECO:0008006" key="3">
    <source>
        <dbReference type="Google" id="ProtNLM"/>
    </source>
</evidence>
<proteinExistence type="predicted"/>
<evidence type="ECO:0000313" key="2">
    <source>
        <dbReference type="EMBL" id="ARP20711.1"/>
    </source>
</evidence>
<evidence type="ECO:0000256" key="1">
    <source>
        <dbReference type="SAM" id="Coils"/>
    </source>
</evidence>